<dbReference type="EMBL" id="JBBJCI010000422">
    <property type="protein sequence ID" value="KAK7230881.1"/>
    <property type="molecule type" value="Genomic_DNA"/>
</dbReference>
<keyword evidence="3" id="KW-1185">Reference proteome</keyword>
<proteinExistence type="predicted"/>
<accession>A0ABR1FHJ8</accession>
<dbReference type="Proteomes" id="UP001363151">
    <property type="component" value="Unassembled WGS sequence"/>
</dbReference>
<feature type="region of interest" description="Disordered" evidence="1">
    <location>
        <begin position="19"/>
        <end position="49"/>
    </location>
</feature>
<feature type="compositionally biased region" description="Polar residues" evidence="1">
    <location>
        <begin position="19"/>
        <end position="29"/>
    </location>
</feature>
<protein>
    <recommendedName>
        <fullName evidence="4">Fibronectin type-III domain-containing protein</fullName>
    </recommendedName>
</protein>
<name>A0ABR1FHJ8_AURAN</name>
<reference evidence="2 3" key="1">
    <citation type="submission" date="2024-03" db="EMBL/GenBank/DDBJ databases">
        <title>Aureococcus anophagefferens CCMP1851 and Kratosvirus quantuckense: Draft genome of a second virus-susceptible host strain in the model system.</title>
        <authorList>
            <person name="Chase E."/>
            <person name="Truchon A.R."/>
            <person name="Schepens W."/>
            <person name="Wilhelm S.W."/>
        </authorList>
    </citation>
    <scope>NUCLEOTIDE SEQUENCE [LARGE SCALE GENOMIC DNA]</scope>
    <source>
        <strain evidence="2 3">CCMP1851</strain>
    </source>
</reference>
<comment type="caution">
    <text evidence="2">The sequence shown here is derived from an EMBL/GenBank/DDBJ whole genome shotgun (WGS) entry which is preliminary data.</text>
</comment>
<evidence type="ECO:0000313" key="3">
    <source>
        <dbReference type="Proteomes" id="UP001363151"/>
    </source>
</evidence>
<gene>
    <name evidence="2" type="ORF">SO694_0007406</name>
</gene>
<evidence type="ECO:0000256" key="1">
    <source>
        <dbReference type="SAM" id="MobiDB-lite"/>
    </source>
</evidence>
<organism evidence="2 3">
    <name type="scientific">Aureococcus anophagefferens</name>
    <name type="common">Harmful bloom alga</name>
    <dbReference type="NCBI Taxonomy" id="44056"/>
    <lineage>
        <taxon>Eukaryota</taxon>
        <taxon>Sar</taxon>
        <taxon>Stramenopiles</taxon>
        <taxon>Ochrophyta</taxon>
        <taxon>Pelagophyceae</taxon>
        <taxon>Pelagomonadales</taxon>
        <taxon>Pelagomonadaceae</taxon>
        <taxon>Aureococcus</taxon>
    </lineage>
</organism>
<evidence type="ECO:0000313" key="2">
    <source>
        <dbReference type="EMBL" id="KAK7230881.1"/>
    </source>
</evidence>
<sequence length="49" mass="5350">MTRFVKPWEPSFSYHATVSSVTDAESGSTSPPPADVDRDRRSGRCPPSP</sequence>
<evidence type="ECO:0008006" key="4">
    <source>
        <dbReference type="Google" id="ProtNLM"/>
    </source>
</evidence>